<keyword evidence="2" id="KW-0808">Transferase</keyword>
<sequence>MKILDVCCGTKMFWYNKREKHTTYMDIRKEMVTFKDRNKERISAIDPDIVGDFRKIPFDANTFDLVVFDPPHLIKGGQTSWIVKKYGKLDVDSWKEDLKRGFEECLRVLKPTGVLLFKWNDDQIKFSDVLKIFEKKPILGDRRSKTKWSVFIKE</sequence>
<dbReference type="EMBL" id="NFLC01000013">
    <property type="protein sequence ID" value="OUQ10099.1"/>
    <property type="molecule type" value="Genomic_DNA"/>
</dbReference>
<evidence type="ECO:0000259" key="1">
    <source>
        <dbReference type="Pfam" id="PF13649"/>
    </source>
</evidence>
<dbReference type="Pfam" id="PF13649">
    <property type="entry name" value="Methyltransf_25"/>
    <property type="match status" value="1"/>
</dbReference>
<name>A0A1Y4QXU5_9ENTE</name>
<dbReference type="CDD" id="cd02440">
    <property type="entry name" value="AdoMet_MTases"/>
    <property type="match status" value="1"/>
</dbReference>
<dbReference type="AlphaFoldDB" id="A0A1Y4QXU5"/>
<dbReference type="Proteomes" id="UP000196074">
    <property type="component" value="Unassembled WGS sequence"/>
</dbReference>
<dbReference type="Gene3D" id="3.40.50.150">
    <property type="entry name" value="Vaccinia Virus protein VP39"/>
    <property type="match status" value="1"/>
</dbReference>
<gene>
    <name evidence="2" type="ORF">B5E88_07625</name>
</gene>
<dbReference type="GO" id="GO:0032259">
    <property type="term" value="P:methylation"/>
    <property type="evidence" value="ECO:0007669"/>
    <property type="project" value="UniProtKB-KW"/>
</dbReference>
<dbReference type="InterPro" id="IPR029063">
    <property type="entry name" value="SAM-dependent_MTases_sf"/>
</dbReference>
<protein>
    <submittedName>
        <fullName evidence="2">SAM-dependent methyltransferase</fullName>
    </submittedName>
</protein>
<dbReference type="GO" id="GO:0008168">
    <property type="term" value="F:methyltransferase activity"/>
    <property type="evidence" value="ECO:0007669"/>
    <property type="project" value="UniProtKB-KW"/>
</dbReference>
<reference evidence="3" key="1">
    <citation type="submission" date="2017-04" db="EMBL/GenBank/DDBJ databases">
        <title>Function of individual gut microbiota members based on whole genome sequencing of pure cultures obtained from chicken caecum.</title>
        <authorList>
            <person name="Medvecky M."/>
            <person name="Cejkova D."/>
            <person name="Polansky O."/>
            <person name="Karasova D."/>
            <person name="Kubasova T."/>
            <person name="Cizek A."/>
            <person name="Rychlik I."/>
        </authorList>
    </citation>
    <scope>NUCLEOTIDE SEQUENCE [LARGE SCALE GENOMIC DNA]</scope>
    <source>
        <strain evidence="3">An144</strain>
    </source>
</reference>
<organism evidence="2 3">
    <name type="scientific">Enterococcus cecorum</name>
    <dbReference type="NCBI Taxonomy" id="44008"/>
    <lineage>
        <taxon>Bacteria</taxon>
        <taxon>Bacillati</taxon>
        <taxon>Bacillota</taxon>
        <taxon>Bacilli</taxon>
        <taxon>Lactobacillales</taxon>
        <taxon>Enterococcaceae</taxon>
        <taxon>Enterococcus</taxon>
    </lineage>
</organism>
<dbReference type="SUPFAM" id="SSF53335">
    <property type="entry name" value="S-adenosyl-L-methionine-dependent methyltransferases"/>
    <property type="match status" value="1"/>
</dbReference>
<keyword evidence="2" id="KW-0489">Methyltransferase</keyword>
<feature type="domain" description="Methyltransferase" evidence="1">
    <location>
        <begin position="3"/>
        <end position="68"/>
    </location>
</feature>
<evidence type="ECO:0000313" key="2">
    <source>
        <dbReference type="EMBL" id="OUQ10099.1"/>
    </source>
</evidence>
<proteinExistence type="predicted"/>
<evidence type="ECO:0000313" key="3">
    <source>
        <dbReference type="Proteomes" id="UP000196074"/>
    </source>
</evidence>
<dbReference type="InterPro" id="IPR041698">
    <property type="entry name" value="Methyltransf_25"/>
</dbReference>
<comment type="caution">
    <text evidence="2">The sequence shown here is derived from an EMBL/GenBank/DDBJ whole genome shotgun (WGS) entry which is preliminary data.</text>
</comment>
<accession>A0A1Y4QXU5</accession>